<protein>
    <submittedName>
        <fullName evidence="2">Uncharacterized protein</fullName>
    </submittedName>
</protein>
<evidence type="ECO:0000313" key="3">
    <source>
        <dbReference type="Proteomes" id="UP001358586"/>
    </source>
</evidence>
<comment type="caution">
    <text evidence="2">The sequence shown here is derived from an EMBL/GenBank/DDBJ whole genome shotgun (WGS) entry which is preliminary data.</text>
</comment>
<keyword evidence="3" id="KW-1185">Reference proteome</keyword>
<proteinExistence type="predicted"/>
<accession>A0ABR0PEG3</accession>
<feature type="compositionally biased region" description="Basic and acidic residues" evidence="1">
    <location>
        <begin position="67"/>
        <end position="76"/>
    </location>
</feature>
<dbReference type="EMBL" id="JARKNE010000007">
    <property type="protein sequence ID" value="KAK5819479.1"/>
    <property type="molecule type" value="Genomic_DNA"/>
</dbReference>
<sequence length="76" mass="8607">MVKWWCLGGVMLAKGGGLVAKSNLQGMTKGFKGEENRKGVKRGEEKERRGNMWSGKGERRERRAKYGRKESHLQGN</sequence>
<name>A0ABR0PEG3_GOSAR</name>
<dbReference type="Proteomes" id="UP001358586">
    <property type="component" value="Chromosome 7"/>
</dbReference>
<evidence type="ECO:0000256" key="1">
    <source>
        <dbReference type="SAM" id="MobiDB-lite"/>
    </source>
</evidence>
<reference evidence="2 3" key="1">
    <citation type="submission" date="2023-03" db="EMBL/GenBank/DDBJ databases">
        <title>WGS of Gossypium arboreum.</title>
        <authorList>
            <person name="Yu D."/>
        </authorList>
    </citation>
    <scope>NUCLEOTIDE SEQUENCE [LARGE SCALE GENOMIC DNA]</scope>
    <source>
        <tissue evidence="2">Leaf</tissue>
    </source>
</reference>
<organism evidence="2 3">
    <name type="scientific">Gossypium arboreum</name>
    <name type="common">Tree cotton</name>
    <name type="synonym">Gossypium nanking</name>
    <dbReference type="NCBI Taxonomy" id="29729"/>
    <lineage>
        <taxon>Eukaryota</taxon>
        <taxon>Viridiplantae</taxon>
        <taxon>Streptophyta</taxon>
        <taxon>Embryophyta</taxon>
        <taxon>Tracheophyta</taxon>
        <taxon>Spermatophyta</taxon>
        <taxon>Magnoliopsida</taxon>
        <taxon>eudicotyledons</taxon>
        <taxon>Gunneridae</taxon>
        <taxon>Pentapetalae</taxon>
        <taxon>rosids</taxon>
        <taxon>malvids</taxon>
        <taxon>Malvales</taxon>
        <taxon>Malvaceae</taxon>
        <taxon>Malvoideae</taxon>
        <taxon>Gossypium</taxon>
    </lineage>
</organism>
<feature type="compositionally biased region" description="Basic and acidic residues" evidence="1">
    <location>
        <begin position="31"/>
        <end position="61"/>
    </location>
</feature>
<evidence type="ECO:0000313" key="2">
    <source>
        <dbReference type="EMBL" id="KAK5819479.1"/>
    </source>
</evidence>
<gene>
    <name evidence="2" type="ORF">PVK06_024482</name>
</gene>
<feature type="region of interest" description="Disordered" evidence="1">
    <location>
        <begin position="26"/>
        <end position="76"/>
    </location>
</feature>